<keyword evidence="2" id="KW-1185">Reference proteome</keyword>
<sequence length="344" mass="38049">MSFHLPSQTTLKLFKCSDFPTSEAHFQPTELLAIAVAVAKFLVTSPPIPQPSLFLGEQRSRSDDSLSWEEVYQFLQITYKVREKELATGSGSFLLEVGVLTIRLDRKRDGFDDRFRGLLTRAQQILFIRDPSTSTVYKALIMSKALPKIHYLVSEYLTYQASFVIKPVTISPGLISKTIDHAVRSALRVAADRSVSGTSSEAVTRSASFVLGSLEMGFDTTKKFKSETGLTGNDSLTSMSLDIPLQDFAHFIQNSPDPSTGEVRTLFTSNIYSHLKAQTAINFTDGVLQPLENGLIQTSGLGISQARFSDIYMIFQSGKVKFFGLEYELEWSVLGAILEGVLQG</sequence>
<dbReference type="Proteomes" id="UP000094336">
    <property type="component" value="Unassembled WGS sequence"/>
</dbReference>
<evidence type="ECO:0000313" key="2">
    <source>
        <dbReference type="Proteomes" id="UP000094336"/>
    </source>
</evidence>
<dbReference type="OrthoDB" id="3995864at2759"/>
<dbReference type="EMBL" id="KV454441">
    <property type="protein sequence ID" value="ODQ77386.1"/>
    <property type="molecule type" value="Genomic_DNA"/>
</dbReference>
<reference evidence="2" key="1">
    <citation type="submission" date="2016-05" db="EMBL/GenBank/DDBJ databases">
        <title>Comparative genomics of biotechnologically important yeasts.</title>
        <authorList>
            <consortium name="DOE Joint Genome Institute"/>
            <person name="Riley R."/>
            <person name="Haridas S."/>
            <person name="Wolfe K.H."/>
            <person name="Lopes M.R."/>
            <person name="Hittinger C.T."/>
            <person name="Goker M."/>
            <person name="Salamov A."/>
            <person name="Wisecaver J."/>
            <person name="Long T.M."/>
            <person name="Aerts A.L."/>
            <person name="Barry K."/>
            <person name="Choi C."/>
            <person name="Clum A."/>
            <person name="Coughlan A.Y."/>
            <person name="Deshpande S."/>
            <person name="Douglass A.P."/>
            <person name="Hanson S.J."/>
            <person name="Klenk H.-P."/>
            <person name="Labutti K."/>
            <person name="Lapidus A."/>
            <person name="Lindquist E."/>
            <person name="Lipzen A."/>
            <person name="Meier-Kolthoff J.P."/>
            <person name="Ohm R.A."/>
            <person name="Otillar R.P."/>
            <person name="Pangilinan J."/>
            <person name="Peng Y."/>
            <person name="Rokas A."/>
            <person name="Rosa C.A."/>
            <person name="Scheuner C."/>
            <person name="Sibirny A.A."/>
            <person name="Slot J.C."/>
            <person name="Stielow J.B."/>
            <person name="Sun H."/>
            <person name="Kurtzman C.P."/>
            <person name="Blackwell M."/>
            <person name="Grigoriev I.V."/>
            <person name="Jeffries T.W."/>
        </authorList>
    </citation>
    <scope>NUCLEOTIDE SEQUENCE [LARGE SCALE GENOMIC DNA]</scope>
    <source>
        <strain evidence="2">NRRL Y-12698</strain>
    </source>
</reference>
<proteinExistence type="predicted"/>
<dbReference type="RefSeq" id="XP_018982714.1">
    <property type="nucleotide sequence ID" value="XM_019130644.1"/>
</dbReference>
<evidence type="ECO:0000313" key="1">
    <source>
        <dbReference type="EMBL" id="ODQ77386.1"/>
    </source>
</evidence>
<accession>A0A1E3QI63</accession>
<name>A0A1E3QI63_9ASCO</name>
<protein>
    <submittedName>
        <fullName evidence="1">Uncharacterized protein</fullName>
    </submittedName>
</protein>
<organism evidence="1 2">
    <name type="scientific">Babjeviella inositovora NRRL Y-12698</name>
    <dbReference type="NCBI Taxonomy" id="984486"/>
    <lineage>
        <taxon>Eukaryota</taxon>
        <taxon>Fungi</taxon>
        <taxon>Dikarya</taxon>
        <taxon>Ascomycota</taxon>
        <taxon>Saccharomycotina</taxon>
        <taxon>Pichiomycetes</taxon>
        <taxon>Serinales incertae sedis</taxon>
        <taxon>Babjeviella</taxon>
    </lineage>
</organism>
<gene>
    <name evidence="1" type="ORF">BABINDRAFT_169253</name>
</gene>
<dbReference type="GeneID" id="30148497"/>
<dbReference type="AlphaFoldDB" id="A0A1E3QI63"/>